<dbReference type="InterPro" id="IPR036280">
    <property type="entry name" value="Multihaem_cyt_sf"/>
</dbReference>
<dbReference type="EMBL" id="VGIY01000179">
    <property type="protein sequence ID" value="MBM3317744.1"/>
    <property type="molecule type" value="Genomic_DNA"/>
</dbReference>
<evidence type="ECO:0000256" key="1">
    <source>
        <dbReference type="SAM" id="MobiDB-lite"/>
    </source>
</evidence>
<evidence type="ECO:0000313" key="3">
    <source>
        <dbReference type="Proteomes" id="UP000748308"/>
    </source>
</evidence>
<reference evidence="2" key="1">
    <citation type="submission" date="2019-03" db="EMBL/GenBank/DDBJ databases">
        <title>Lake Tanganyika Metagenome-Assembled Genomes (MAGs).</title>
        <authorList>
            <person name="Tran P."/>
        </authorList>
    </citation>
    <scope>NUCLEOTIDE SEQUENCE</scope>
    <source>
        <strain evidence="2">M_DeepCast_400m_m2_100</strain>
    </source>
</reference>
<name>A0A938BM76_UNCEI</name>
<dbReference type="SUPFAM" id="SSF48695">
    <property type="entry name" value="Multiheme cytochromes"/>
    <property type="match status" value="1"/>
</dbReference>
<sequence length="402" mass="42774">MRRIVLLALPFCWLVGLMPGHGDGDRSGSAPVSSLSYPGHAEEPDTDILVSVYPRLVGTRLDDCQTCHAGGTVTYDKGGTADLYSCTYCHLLPHPDARVVAGAPADYDATLNPFGKAYKSAGRSAHALRAIAGIDSDGDTYSNAAELDALRYPGDPASRPGQQIAPSRLISAERIEALDRHSQFLLLNSKKQKFDTYAAYRGVTVRTLLESVDADLSAATSVSFIAPDGFAWDCPVAWIESPFPLGRYYPGLDPGGFADPEQGFVKYPPADQIPAGLAEGAEIPGDPWMLIAYGRDGGALDASYLDAASGRIEGEGPYRLIVPQATPGRPDRGSAHSPSGYDDGHDFDDATDHNAGFCVRGLVAVRLNPIPAGYEELDWKNGGWAMIAKSQLLVYGAGVRGD</sequence>
<evidence type="ECO:0000313" key="2">
    <source>
        <dbReference type="EMBL" id="MBM3317744.1"/>
    </source>
</evidence>
<feature type="region of interest" description="Disordered" evidence="1">
    <location>
        <begin position="323"/>
        <end position="348"/>
    </location>
</feature>
<dbReference type="NCBIfam" id="NF041762">
    <property type="entry name" value="diheme_GEGP"/>
    <property type="match status" value="1"/>
</dbReference>
<accession>A0A938BM76</accession>
<protein>
    <submittedName>
        <fullName evidence="2">Uncharacterized protein</fullName>
    </submittedName>
</protein>
<gene>
    <name evidence="2" type="ORF">FJY75_07810</name>
</gene>
<comment type="caution">
    <text evidence="2">The sequence shown here is derived from an EMBL/GenBank/DDBJ whole genome shotgun (WGS) entry which is preliminary data.</text>
</comment>
<dbReference type="AlphaFoldDB" id="A0A938BM76"/>
<proteinExistence type="predicted"/>
<dbReference type="Proteomes" id="UP000748308">
    <property type="component" value="Unassembled WGS sequence"/>
</dbReference>
<organism evidence="2 3">
    <name type="scientific">Eiseniibacteriota bacterium</name>
    <dbReference type="NCBI Taxonomy" id="2212470"/>
    <lineage>
        <taxon>Bacteria</taxon>
        <taxon>Candidatus Eiseniibacteriota</taxon>
    </lineage>
</organism>